<name>A0A0H4TL27_9PROT</name>
<dbReference type="Pfam" id="PF20549">
    <property type="entry name" value="DUF6763"/>
    <property type="match status" value="1"/>
</dbReference>
<sequence length="97" mass="11070">MPMHEEPVVGAFYEDLEENGRTFEVLAFDENDGTIEVRYSDGTTDEIDLDDWYGMDLEQLESDEEEDDTDDVVDSDATDDDTDVDDDEELDDDDDEG</sequence>
<evidence type="ECO:0000256" key="1">
    <source>
        <dbReference type="SAM" id="MobiDB-lite"/>
    </source>
</evidence>
<protein>
    <submittedName>
        <fullName evidence="2">Uncharacterized protein</fullName>
    </submittedName>
</protein>
<evidence type="ECO:0000313" key="2">
    <source>
        <dbReference type="EMBL" id="AKQ01239.1"/>
    </source>
</evidence>
<organism evidence="2">
    <name type="scientific">uncultured proteobacterium Rifle_16ft_4_minimus_1560</name>
    <dbReference type="NCBI Taxonomy" id="1665206"/>
    <lineage>
        <taxon>Bacteria</taxon>
        <taxon>Pseudomonadati</taxon>
        <taxon>Pseudomonadota</taxon>
        <taxon>environmental samples</taxon>
    </lineage>
</organism>
<dbReference type="InterPro" id="IPR046651">
    <property type="entry name" value="DUF6763"/>
</dbReference>
<accession>A0A0H4TL27</accession>
<dbReference type="AlphaFoldDB" id="A0A0H4TL27"/>
<proteinExistence type="predicted"/>
<reference evidence="2" key="1">
    <citation type="journal article" date="2015" name="ISME J.">
        <title>Aquifer environment selects for microbial species cohorts in sediment and groundwater.</title>
        <authorList>
            <person name="Hug L.A."/>
            <person name="Thomas B.C."/>
            <person name="Brown C.T."/>
            <person name="Frischkorn K.R."/>
            <person name="Williams K.H."/>
            <person name="Tringe S.G."/>
            <person name="Banfield J.F."/>
        </authorList>
    </citation>
    <scope>NUCLEOTIDE SEQUENCE</scope>
</reference>
<dbReference type="EMBL" id="KT006957">
    <property type="protein sequence ID" value="AKQ01239.1"/>
    <property type="molecule type" value="Genomic_DNA"/>
</dbReference>
<feature type="region of interest" description="Disordered" evidence="1">
    <location>
        <begin position="60"/>
        <end position="97"/>
    </location>
</feature>